<evidence type="ECO:0000313" key="3">
    <source>
        <dbReference type="Proteomes" id="UP000244855"/>
    </source>
</evidence>
<proteinExistence type="predicted"/>
<evidence type="ECO:0000313" key="2">
    <source>
        <dbReference type="EMBL" id="PVH94742.1"/>
    </source>
</evidence>
<dbReference type="AlphaFoldDB" id="A0A2V1D9J7"/>
<gene>
    <name evidence="2" type="ORF">DM02DRAFT_181248</name>
</gene>
<dbReference type="Proteomes" id="UP000244855">
    <property type="component" value="Unassembled WGS sequence"/>
</dbReference>
<reference evidence="2 3" key="1">
    <citation type="journal article" date="2018" name="Sci. Rep.">
        <title>Comparative genomics provides insights into the lifestyle and reveals functional heterogeneity of dark septate endophytic fungi.</title>
        <authorList>
            <person name="Knapp D.G."/>
            <person name="Nemeth J.B."/>
            <person name="Barry K."/>
            <person name="Hainaut M."/>
            <person name="Henrissat B."/>
            <person name="Johnson J."/>
            <person name="Kuo A."/>
            <person name="Lim J.H.P."/>
            <person name="Lipzen A."/>
            <person name="Nolan M."/>
            <person name="Ohm R.A."/>
            <person name="Tamas L."/>
            <person name="Grigoriev I.V."/>
            <person name="Spatafora J.W."/>
            <person name="Nagy L.G."/>
            <person name="Kovacs G.M."/>
        </authorList>
    </citation>
    <scope>NUCLEOTIDE SEQUENCE [LARGE SCALE GENOMIC DNA]</scope>
    <source>
        <strain evidence="2 3">DSE2036</strain>
    </source>
</reference>
<feature type="compositionally biased region" description="Polar residues" evidence="1">
    <location>
        <begin position="69"/>
        <end position="86"/>
    </location>
</feature>
<evidence type="ECO:0000256" key="1">
    <source>
        <dbReference type="SAM" id="MobiDB-lite"/>
    </source>
</evidence>
<name>A0A2V1D9J7_9PLEO</name>
<feature type="region of interest" description="Disordered" evidence="1">
    <location>
        <begin position="69"/>
        <end position="93"/>
    </location>
</feature>
<sequence length="178" mass="20783">MHARKRRIFFFHGTQQNNKPPRKKILRSKIYQTFGKKTQPRPFSSPFPFPNIHLLFRSSSVVINTKSTAPVSDPQRINTKPNNPIRGNSRREKQTINQKGTYLLTYLQKQHTHAGDRERVKNTRMGSSFYQWHNVPSIITFGKQHTSVLLVYLFSCDFCMYAMSIACPKRGNQGREIR</sequence>
<dbReference type="EMBL" id="KZ805522">
    <property type="protein sequence ID" value="PVH94742.1"/>
    <property type="molecule type" value="Genomic_DNA"/>
</dbReference>
<keyword evidence="3" id="KW-1185">Reference proteome</keyword>
<protein>
    <submittedName>
        <fullName evidence="2">Uncharacterized protein</fullName>
    </submittedName>
</protein>
<accession>A0A2V1D9J7</accession>
<organism evidence="2 3">
    <name type="scientific">Periconia macrospinosa</name>
    <dbReference type="NCBI Taxonomy" id="97972"/>
    <lineage>
        <taxon>Eukaryota</taxon>
        <taxon>Fungi</taxon>
        <taxon>Dikarya</taxon>
        <taxon>Ascomycota</taxon>
        <taxon>Pezizomycotina</taxon>
        <taxon>Dothideomycetes</taxon>
        <taxon>Pleosporomycetidae</taxon>
        <taxon>Pleosporales</taxon>
        <taxon>Massarineae</taxon>
        <taxon>Periconiaceae</taxon>
        <taxon>Periconia</taxon>
    </lineage>
</organism>